<dbReference type="InterPro" id="IPR025436">
    <property type="entry name" value="DUF4179"/>
</dbReference>
<gene>
    <name evidence="4" type="ORF">BFG57_01215</name>
</gene>
<evidence type="ECO:0000256" key="1">
    <source>
        <dbReference type="SAM" id="SignalP"/>
    </source>
</evidence>
<dbReference type="InterPro" id="IPR040680">
    <property type="entry name" value="DUF5643"/>
</dbReference>
<evidence type="ECO:0000313" key="4">
    <source>
        <dbReference type="EMBL" id="OEH93635.1"/>
    </source>
</evidence>
<keyword evidence="1" id="KW-0732">Signal</keyword>
<proteinExistence type="predicted"/>
<feature type="domain" description="DUF5643" evidence="3">
    <location>
        <begin position="186"/>
        <end position="306"/>
    </location>
</feature>
<feature type="domain" description="DUF4179" evidence="2">
    <location>
        <begin position="2"/>
        <end position="100"/>
    </location>
</feature>
<feature type="signal peptide" evidence="1">
    <location>
        <begin position="1"/>
        <end position="23"/>
    </location>
</feature>
<evidence type="ECO:0000259" key="2">
    <source>
        <dbReference type="Pfam" id="PF13786"/>
    </source>
</evidence>
<evidence type="ECO:0000259" key="3">
    <source>
        <dbReference type="Pfam" id="PF18705"/>
    </source>
</evidence>
<evidence type="ECO:0000313" key="5">
    <source>
        <dbReference type="Proteomes" id="UP000095209"/>
    </source>
</evidence>
<reference evidence="4 5" key="1">
    <citation type="submission" date="2016-08" db="EMBL/GenBank/DDBJ databases">
        <title>Genome of Bacillus solimangrovi GH2-4.</title>
        <authorList>
            <person name="Lim S."/>
            <person name="Kim B.-C."/>
        </authorList>
    </citation>
    <scope>NUCLEOTIDE SEQUENCE [LARGE SCALE GENOMIC DNA]</scope>
    <source>
        <strain evidence="4 5">GH2-4</strain>
    </source>
</reference>
<comment type="caution">
    <text evidence="4">The sequence shown here is derived from an EMBL/GenBank/DDBJ whole genome shotgun (WGS) entry which is preliminary data.</text>
</comment>
<keyword evidence="5" id="KW-1185">Reference proteome</keyword>
<dbReference type="RefSeq" id="WP_069716538.1">
    <property type="nucleotide sequence ID" value="NZ_MJEH01000011.1"/>
</dbReference>
<dbReference type="Pfam" id="PF18705">
    <property type="entry name" value="DUF5643"/>
    <property type="match status" value="1"/>
</dbReference>
<dbReference type="EMBL" id="MJEH01000011">
    <property type="protein sequence ID" value="OEH93635.1"/>
    <property type="molecule type" value="Genomic_DNA"/>
</dbReference>
<name>A0A1E5LHT7_9BACI</name>
<dbReference type="Proteomes" id="UP000095209">
    <property type="component" value="Unassembled WGS sequence"/>
</dbReference>
<dbReference type="Pfam" id="PF13786">
    <property type="entry name" value="DUF4179"/>
    <property type="match status" value="1"/>
</dbReference>
<accession>A0A1E5LHT7</accession>
<evidence type="ECO:0008006" key="6">
    <source>
        <dbReference type="Google" id="ProtNLM"/>
    </source>
</evidence>
<organism evidence="4 5">
    <name type="scientific">Bacillus solimangrovi</name>
    <dbReference type="NCBI Taxonomy" id="1305675"/>
    <lineage>
        <taxon>Bacteria</taxon>
        <taxon>Bacillati</taxon>
        <taxon>Bacillota</taxon>
        <taxon>Bacilli</taxon>
        <taxon>Bacillales</taxon>
        <taxon>Bacillaceae</taxon>
        <taxon>Bacillus</taxon>
    </lineage>
</organism>
<feature type="chain" id="PRO_5038353923" description="DUF4179 domain-containing protein" evidence="1">
    <location>
        <begin position="24"/>
        <end position="307"/>
    </location>
</feature>
<protein>
    <recommendedName>
        <fullName evidence="6">DUF4179 domain-containing protein</fullName>
    </recommendedName>
</protein>
<sequence length="307" mass="35094">MKNFKRKLAVGTIITGLTFSAFGNTLPIYAESNSHVEDIFKYLDNDNTRLFDDHKPGLYDDYKKHSTEINLTKESNGIKVTINEAVFDGKTVFFTYTIESKRDLGKRPNLDDSADIVGAIKESGTTQIAKIDNNTYVGLETISNVDGEIATAANVKWEINSFFNRETKKQYNGKWKFDFAINALDNKMIVVNDSTEQNGVKITVEKILVTPMSFIVYYNEKIDENVINKWDDIDANRFELKDDLGNSYLSEYNSGWRDGEYKTNWSRTFETIDPNATKLIISPKATFYSDPDKQKDIQLDDIIIKLK</sequence>
<dbReference type="Gene3D" id="2.60.40.1630">
    <property type="entry name" value="bacillus anthracis domain"/>
    <property type="match status" value="1"/>
</dbReference>
<dbReference type="Gene3D" id="2.60.40.1640">
    <property type="entry name" value="Conserved domain protein"/>
    <property type="match status" value="1"/>
</dbReference>
<dbReference type="AlphaFoldDB" id="A0A1E5LHT7"/>
<dbReference type="STRING" id="1305675.BFG57_01215"/>